<gene>
    <name evidence="5" type="ORF">L1049_024413</name>
</gene>
<dbReference type="GO" id="GO:0005634">
    <property type="term" value="C:nucleus"/>
    <property type="evidence" value="ECO:0007669"/>
    <property type="project" value="TreeGrafter"/>
</dbReference>
<dbReference type="PANTHER" id="PTHR15160">
    <property type="entry name" value="VON HIPPEL-LINDAU PROTEIN"/>
    <property type="match status" value="1"/>
</dbReference>
<keyword evidence="2" id="KW-0378">Hydrolase</keyword>
<comment type="similarity">
    <text evidence="1">Belongs to the bifunctional nuclease family.</text>
</comment>
<evidence type="ECO:0000259" key="4">
    <source>
        <dbReference type="PROSITE" id="PS51658"/>
    </source>
</evidence>
<protein>
    <recommendedName>
        <fullName evidence="4">BFN domain-containing protein</fullName>
    </recommendedName>
</protein>
<comment type="function">
    <text evidence="3">Bifunctional nuclease with both RNase and DNase activities. Involved in basal defense response. Participates in abscisic acid-derived callose deposition following infection by a necrotrophic pathogen.</text>
</comment>
<dbReference type="GO" id="GO:0004518">
    <property type="term" value="F:nuclease activity"/>
    <property type="evidence" value="ECO:0007669"/>
    <property type="project" value="UniProtKB-UniRule"/>
</dbReference>
<name>A0AAP0RUU4_LIQFO</name>
<dbReference type="Pfam" id="PF02577">
    <property type="entry name" value="BFN_dom"/>
    <property type="match status" value="1"/>
</dbReference>
<evidence type="ECO:0000313" key="6">
    <source>
        <dbReference type="Proteomes" id="UP001415857"/>
    </source>
</evidence>
<dbReference type="AlphaFoldDB" id="A0AAP0RUU4"/>
<dbReference type="PROSITE" id="PS51658">
    <property type="entry name" value="BFN"/>
    <property type="match status" value="1"/>
</dbReference>
<proteinExistence type="inferred from homology"/>
<dbReference type="PANTHER" id="PTHR15160:SF1">
    <property type="entry name" value="VON HIPPEL-LINDAU DISEASE TUMOR SUPPRESSOR"/>
    <property type="match status" value="1"/>
</dbReference>
<sequence length="329" mass="37169">MLGAQSCTRTVTGVGAVTDQTNANRSISNLFRCPSTSSSHLSFQSGFRTKYSLRSKSIFISCKSSGGSFSGRSSNADDSDGDYLEAFLLVSETIRHYQMRRQGFKEEIKWKSSGHLLPFSVQEKGSRADFNTLGQGFLERFQSPTVFLKISCDGDFLLPIIVGEFAIEKLIDALREDENGDCPNQFQFVRNLVGKLGYKVKMVRITERVINTYFARIYFSKPGEKDTLSVDARPSDAINVAKRCKAPIYVSKQIVLTDAIRIVYSMGRLRDTKSIYDVNLDSPADGPDLLAEELDLVRNMKLAIREERYTDAAMWRDKLMKLRKSRRNH</sequence>
<comment type="caution">
    <text evidence="5">The sequence shown here is derived from an EMBL/GenBank/DDBJ whole genome shotgun (WGS) entry which is preliminary data.</text>
</comment>
<keyword evidence="6" id="KW-1185">Reference proteome</keyword>
<organism evidence="5 6">
    <name type="scientific">Liquidambar formosana</name>
    <name type="common">Formosan gum</name>
    <dbReference type="NCBI Taxonomy" id="63359"/>
    <lineage>
        <taxon>Eukaryota</taxon>
        <taxon>Viridiplantae</taxon>
        <taxon>Streptophyta</taxon>
        <taxon>Embryophyta</taxon>
        <taxon>Tracheophyta</taxon>
        <taxon>Spermatophyta</taxon>
        <taxon>Magnoliopsida</taxon>
        <taxon>eudicotyledons</taxon>
        <taxon>Gunneridae</taxon>
        <taxon>Pentapetalae</taxon>
        <taxon>Saxifragales</taxon>
        <taxon>Altingiaceae</taxon>
        <taxon>Liquidambar</taxon>
    </lineage>
</organism>
<evidence type="ECO:0000313" key="5">
    <source>
        <dbReference type="EMBL" id="KAK9285225.1"/>
    </source>
</evidence>
<reference evidence="5 6" key="1">
    <citation type="journal article" date="2024" name="Plant J.">
        <title>Genome sequences and population genomics reveal climatic adaptation and genomic divergence between two closely related sweetgum species.</title>
        <authorList>
            <person name="Xu W.Q."/>
            <person name="Ren C.Q."/>
            <person name="Zhang X.Y."/>
            <person name="Comes H.P."/>
            <person name="Liu X.H."/>
            <person name="Li Y.G."/>
            <person name="Kettle C.J."/>
            <person name="Jalonen R."/>
            <person name="Gaisberger H."/>
            <person name="Ma Y.Z."/>
            <person name="Qiu Y.X."/>
        </authorList>
    </citation>
    <scope>NUCLEOTIDE SEQUENCE [LARGE SCALE GENOMIC DNA]</scope>
    <source>
        <strain evidence="5">Hangzhou</strain>
    </source>
</reference>
<keyword evidence="2" id="KW-0540">Nuclease</keyword>
<evidence type="ECO:0000256" key="1">
    <source>
        <dbReference type="ARBA" id="ARBA00009095"/>
    </source>
</evidence>
<dbReference type="SUPFAM" id="SSF103256">
    <property type="entry name" value="Hypothetical protein TM0160"/>
    <property type="match status" value="1"/>
</dbReference>
<dbReference type="GO" id="GO:0030891">
    <property type="term" value="C:VCB complex"/>
    <property type="evidence" value="ECO:0007669"/>
    <property type="project" value="TreeGrafter"/>
</dbReference>
<dbReference type="EMBL" id="JBBPBK010000005">
    <property type="protein sequence ID" value="KAK9285225.1"/>
    <property type="molecule type" value="Genomic_DNA"/>
</dbReference>
<accession>A0AAP0RUU4</accession>
<dbReference type="InterPro" id="IPR036104">
    <property type="entry name" value="BFN_sf"/>
</dbReference>
<dbReference type="Proteomes" id="UP001415857">
    <property type="component" value="Unassembled WGS sequence"/>
</dbReference>
<feature type="domain" description="BFN" evidence="4">
    <location>
        <begin position="125"/>
        <end position="262"/>
    </location>
</feature>
<dbReference type="GO" id="GO:0016567">
    <property type="term" value="P:protein ubiquitination"/>
    <property type="evidence" value="ECO:0007669"/>
    <property type="project" value="TreeGrafter"/>
</dbReference>
<evidence type="ECO:0000256" key="3">
    <source>
        <dbReference type="ARBA" id="ARBA00025428"/>
    </source>
</evidence>
<dbReference type="InterPro" id="IPR003729">
    <property type="entry name" value="Bi_nuclease_dom"/>
</dbReference>
<evidence type="ECO:0000256" key="2">
    <source>
        <dbReference type="ARBA" id="ARBA00022722"/>
    </source>
</evidence>
<dbReference type="Gene3D" id="3.10.690.10">
    <property type="entry name" value="Bifunctional nuclease domain"/>
    <property type="match status" value="1"/>
</dbReference>